<dbReference type="CDD" id="cd06093">
    <property type="entry name" value="PX_domain"/>
    <property type="match status" value="1"/>
</dbReference>
<dbReference type="Gene3D" id="3.30.1520.10">
    <property type="entry name" value="Phox-like domain"/>
    <property type="match status" value="1"/>
</dbReference>
<dbReference type="AlphaFoldDB" id="A0A8J2WSI1"/>
<gene>
    <name evidence="2" type="ORF">PECAL_6P07280</name>
</gene>
<name>A0A8J2WSI1_9STRA</name>
<dbReference type="GO" id="GO:0035091">
    <property type="term" value="F:phosphatidylinositol binding"/>
    <property type="evidence" value="ECO:0007669"/>
    <property type="project" value="InterPro"/>
</dbReference>
<keyword evidence="3" id="KW-1185">Reference proteome</keyword>
<sequence length="264" mass="29065">MVARTWLVPYTDAERGRQQLLATIYLTHNNVTGQLQLDVRADSKVVVDGGRARVVVGKGHTIPFSVGSNVGRCSVHPKTTGFDYSCTFGGEQVAEVQRRPVAWLEAFQPTAVSVSVQDRVEFRAGKNYYQLAVQADGGEPKLYRKRYSEFAEVHDKMKQAYVGSHLRASLPAPPAKILNPFFDQLEPTFVQNRQVELNDYVKKIITVPRALAQPALLDFLGLALRAPSGEPVDLLAPPPVDLLNAPLDAPPMPPPQPVFEEAVV</sequence>
<protein>
    <recommendedName>
        <fullName evidence="1">PX domain-containing protein</fullName>
    </recommendedName>
</protein>
<dbReference type="SUPFAM" id="SSF64268">
    <property type="entry name" value="PX domain"/>
    <property type="match status" value="1"/>
</dbReference>
<evidence type="ECO:0000313" key="2">
    <source>
        <dbReference type="EMBL" id="CAH0379127.1"/>
    </source>
</evidence>
<dbReference type="Proteomes" id="UP000789595">
    <property type="component" value="Unassembled WGS sequence"/>
</dbReference>
<reference evidence="2" key="1">
    <citation type="submission" date="2021-11" db="EMBL/GenBank/DDBJ databases">
        <authorList>
            <consortium name="Genoscope - CEA"/>
            <person name="William W."/>
        </authorList>
    </citation>
    <scope>NUCLEOTIDE SEQUENCE</scope>
</reference>
<proteinExistence type="predicted"/>
<accession>A0A8J2WSI1</accession>
<dbReference type="OrthoDB" id="10254720at2759"/>
<dbReference type="PROSITE" id="PS50195">
    <property type="entry name" value="PX"/>
    <property type="match status" value="1"/>
</dbReference>
<dbReference type="InterPro" id="IPR036871">
    <property type="entry name" value="PX_dom_sf"/>
</dbReference>
<dbReference type="InterPro" id="IPR001683">
    <property type="entry name" value="PX_dom"/>
</dbReference>
<dbReference type="EMBL" id="CAKKNE010000006">
    <property type="protein sequence ID" value="CAH0379127.1"/>
    <property type="molecule type" value="Genomic_DNA"/>
</dbReference>
<evidence type="ECO:0000313" key="3">
    <source>
        <dbReference type="Proteomes" id="UP000789595"/>
    </source>
</evidence>
<dbReference type="Pfam" id="PF00787">
    <property type="entry name" value="PX"/>
    <property type="match status" value="1"/>
</dbReference>
<comment type="caution">
    <text evidence="2">The sequence shown here is derived from an EMBL/GenBank/DDBJ whole genome shotgun (WGS) entry which is preliminary data.</text>
</comment>
<feature type="domain" description="PX" evidence="1">
    <location>
        <begin position="107"/>
        <end position="227"/>
    </location>
</feature>
<evidence type="ECO:0000259" key="1">
    <source>
        <dbReference type="PROSITE" id="PS50195"/>
    </source>
</evidence>
<organism evidence="2 3">
    <name type="scientific">Pelagomonas calceolata</name>
    <dbReference type="NCBI Taxonomy" id="35677"/>
    <lineage>
        <taxon>Eukaryota</taxon>
        <taxon>Sar</taxon>
        <taxon>Stramenopiles</taxon>
        <taxon>Ochrophyta</taxon>
        <taxon>Pelagophyceae</taxon>
        <taxon>Pelagomonadales</taxon>
        <taxon>Pelagomonadaceae</taxon>
        <taxon>Pelagomonas</taxon>
    </lineage>
</organism>